<dbReference type="Pfam" id="PF01048">
    <property type="entry name" value="PNP_UDP_1"/>
    <property type="match status" value="1"/>
</dbReference>
<dbReference type="GO" id="GO:0008714">
    <property type="term" value="F:AMP nucleosidase activity"/>
    <property type="evidence" value="ECO:0007669"/>
    <property type="project" value="InterPro"/>
</dbReference>
<accession>A0A521DDW7</accession>
<dbReference type="SUPFAM" id="SSF53167">
    <property type="entry name" value="Purine and uridine phosphorylases"/>
    <property type="match status" value="1"/>
</dbReference>
<keyword evidence="3" id="KW-1185">Reference proteome</keyword>
<dbReference type="PANTHER" id="PTHR43691:SF6">
    <property type="entry name" value="AMP NUCLEOSIDASE"/>
    <property type="match status" value="1"/>
</dbReference>
<evidence type="ECO:0000313" key="3">
    <source>
        <dbReference type="Proteomes" id="UP000317557"/>
    </source>
</evidence>
<dbReference type="Proteomes" id="UP000317557">
    <property type="component" value="Unassembled WGS sequence"/>
</dbReference>
<dbReference type="EMBL" id="FXTP01000008">
    <property type="protein sequence ID" value="SMO69341.1"/>
    <property type="molecule type" value="Genomic_DNA"/>
</dbReference>
<dbReference type="InterPro" id="IPR035994">
    <property type="entry name" value="Nucleoside_phosphorylase_sf"/>
</dbReference>
<dbReference type="Gene3D" id="3.40.50.1580">
    <property type="entry name" value="Nucleoside phosphorylase domain"/>
    <property type="match status" value="1"/>
</dbReference>
<organism evidence="2 3">
    <name type="scientific">Gracilimonas mengyeensis</name>
    <dbReference type="NCBI Taxonomy" id="1302730"/>
    <lineage>
        <taxon>Bacteria</taxon>
        <taxon>Pseudomonadati</taxon>
        <taxon>Balneolota</taxon>
        <taxon>Balneolia</taxon>
        <taxon>Balneolales</taxon>
        <taxon>Balneolaceae</taxon>
        <taxon>Gracilimonas</taxon>
    </lineage>
</organism>
<feature type="domain" description="Nucleoside phosphorylase" evidence="1">
    <location>
        <begin position="168"/>
        <end position="365"/>
    </location>
</feature>
<dbReference type="CDD" id="cd17762">
    <property type="entry name" value="AMN"/>
    <property type="match status" value="1"/>
</dbReference>
<dbReference type="RefSeq" id="WP_142454501.1">
    <property type="nucleotide sequence ID" value="NZ_FXTP01000008.1"/>
</dbReference>
<dbReference type="AlphaFoldDB" id="A0A521DDW7"/>
<dbReference type="GO" id="GO:0005829">
    <property type="term" value="C:cytosol"/>
    <property type="evidence" value="ECO:0007669"/>
    <property type="project" value="TreeGrafter"/>
</dbReference>
<evidence type="ECO:0000313" key="2">
    <source>
        <dbReference type="EMBL" id="SMO69341.1"/>
    </source>
</evidence>
<dbReference type="PANTHER" id="PTHR43691">
    <property type="entry name" value="URIDINE PHOSPHORYLASE"/>
    <property type="match status" value="1"/>
</dbReference>
<protein>
    <submittedName>
        <fullName evidence="2">AMP nucleosidase</fullName>
    </submittedName>
</protein>
<name>A0A521DDW7_9BACT</name>
<dbReference type="OrthoDB" id="7945729at2"/>
<dbReference type="InterPro" id="IPR047039">
    <property type="entry name" value="AMN_phosphorylase"/>
</dbReference>
<proteinExistence type="predicted"/>
<dbReference type="GO" id="GO:0009116">
    <property type="term" value="P:nucleoside metabolic process"/>
    <property type="evidence" value="ECO:0007669"/>
    <property type="project" value="InterPro"/>
</dbReference>
<reference evidence="2 3" key="1">
    <citation type="submission" date="2017-05" db="EMBL/GenBank/DDBJ databases">
        <authorList>
            <person name="Varghese N."/>
            <person name="Submissions S."/>
        </authorList>
    </citation>
    <scope>NUCLEOTIDE SEQUENCE [LARGE SCALE GENOMIC DNA]</scope>
    <source>
        <strain evidence="2 3">DSM 21985</strain>
    </source>
</reference>
<gene>
    <name evidence="2" type="ORF">SAMN06265219_10834</name>
</gene>
<sequence>MSDTLKLVNDQFSSQAELKKAIDKALDLMEEIYRGGKYPQMIVERSWSKHNPVIDGELAQPAAYRWYLRREMQRLVENDATVFIKPSRDVLPLNNPDLFDNLDENDWDITQKKLFLFRAERIDISLDRLQHYTGTKPEDFQRYILFTNYDMHVEVFLEMFPDCEKPIREGVQMPAYHHKIKNNSGITLVNIGVGPSNAKTITDHVGVLRPDAMIMVGHCGGLRNHQDIGDFVLANGYYRADRVLDDLFPIGIPISPNYILNRYMQEALDQNDMKHRIGTVYTTSNRNWEFSKARTVEEIHMSRSVAIDMESSTVATNGFRYRIPHATLLCVSDKPLHGKPKLTDAAQSFYQNSKEMHLKLVVDALQMVKDNYPEGLPNSSIRAFNEPLMSGTE</sequence>
<dbReference type="InterPro" id="IPR000845">
    <property type="entry name" value="Nucleoside_phosphorylase_d"/>
</dbReference>
<evidence type="ECO:0000259" key="1">
    <source>
        <dbReference type="Pfam" id="PF01048"/>
    </source>
</evidence>